<dbReference type="EMBL" id="RCHS01002931">
    <property type="protein sequence ID" value="RMX44903.1"/>
    <property type="molecule type" value="Genomic_DNA"/>
</dbReference>
<evidence type="ECO:0000313" key="3">
    <source>
        <dbReference type="EMBL" id="RMX44903.1"/>
    </source>
</evidence>
<dbReference type="GO" id="GO:0047429">
    <property type="term" value="F:nucleoside triphosphate diphosphatase activity"/>
    <property type="evidence" value="ECO:0007669"/>
    <property type="project" value="InterPro"/>
</dbReference>
<dbReference type="Gene3D" id="3.90.950.10">
    <property type="match status" value="1"/>
</dbReference>
<dbReference type="STRING" id="46731.A0A3M6TU18"/>
<dbReference type="InterPro" id="IPR003697">
    <property type="entry name" value="Maf-like"/>
</dbReference>
<evidence type="ECO:0000256" key="2">
    <source>
        <dbReference type="ARBA" id="ARBA00022801"/>
    </source>
</evidence>
<dbReference type="HAMAP" id="MF_00528">
    <property type="entry name" value="Maf"/>
    <property type="match status" value="1"/>
</dbReference>
<dbReference type="Proteomes" id="UP000275408">
    <property type="component" value="Unassembled WGS sequence"/>
</dbReference>
<dbReference type="AlphaFoldDB" id="A0A3M6TU18"/>
<reference evidence="3 4" key="1">
    <citation type="journal article" date="2018" name="Sci. Rep.">
        <title>Comparative analysis of the Pocillopora damicornis genome highlights role of immune system in coral evolution.</title>
        <authorList>
            <person name="Cunning R."/>
            <person name="Bay R.A."/>
            <person name="Gillette P."/>
            <person name="Baker A.C."/>
            <person name="Traylor-Knowles N."/>
        </authorList>
    </citation>
    <scope>NUCLEOTIDE SEQUENCE [LARGE SCALE GENOMIC DNA]</scope>
    <source>
        <strain evidence="3">RSMAS</strain>
        <tissue evidence="3">Whole animal</tissue>
    </source>
</reference>
<dbReference type="InterPro" id="IPR029001">
    <property type="entry name" value="ITPase-like_fam"/>
</dbReference>
<name>A0A3M6TU18_POCDA</name>
<organism evidence="3 4">
    <name type="scientific">Pocillopora damicornis</name>
    <name type="common">Cauliflower coral</name>
    <name type="synonym">Millepora damicornis</name>
    <dbReference type="NCBI Taxonomy" id="46731"/>
    <lineage>
        <taxon>Eukaryota</taxon>
        <taxon>Metazoa</taxon>
        <taxon>Cnidaria</taxon>
        <taxon>Anthozoa</taxon>
        <taxon>Hexacorallia</taxon>
        <taxon>Scleractinia</taxon>
        <taxon>Astrocoeniina</taxon>
        <taxon>Pocilloporidae</taxon>
        <taxon>Pocillopora</taxon>
    </lineage>
</organism>
<sequence length="247" mass="27514">MKLRLAQSLAKVQCGFCVTDILGTPAWTNRSLHSLDLLSFFGTEGRLDSSNNYFPPNLVAKLFCCSRARLVIFIASMLEPLLEVLSAQRVILASSSPRRCEILRKIGLKFEVVPSRFEETLDKTAFKYPFEYVLENSRQKALEVAGRVNKSDKLTLIIGSDTVVVLDEVILEKPKDKENAYSMLKSLSGKDHAVFSGVTLLQREGAKEPCITQFYEETLVSFGTLTDEVIQAYIATGEPMDKAGSYP</sequence>
<comment type="cofactor">
    <cofactor evidence="1">
        <name>a divalent metal cation</name>
        <dbReference type="ChEBI" id="CHEBI:60240"/>
    </cofactor>
</comment>
<dbReference type="PANTHER" id="PTHR43213:SF5">
    <property type="entry name" value="BIFUNCTIONAL DTTP_UTP PYROPHOSPHATASE_METHYLTRANSFERASE PROTEIN-RELATED"/>
    <property type="match status" value="1"/>
</dbReference>
<dbReference type="OrthoDB" id="10267058at2759"/>
<comment type="caution">
    <text evidence="3">The sequence shown here is derived from an EMBL/GenBank/DDBJ whole genome shotgun (WGS) entry which is preliminary data.</text>
</comment>
<gene>
    <name evidence="3" type="ORF">pdam_00012551</name>
</gene>
<keyword evidence="4" id="KW-1185">Reference proteome</keyword>
<dbReference type="CDD" id="cd00555">
    <property type="entry name" value="Maf"/>
    <property type="match status" value="1"/>
</dbReference>
<dbReference type="PANTHER" id="PTHR43213">
    <property type="entry name" value="BIFUNCTIONAL DTTP/UTP PYROPHOSPHATASE/METHYLTRANSFERASE PROTEIN-RELATED"/>
    <property type="match status" value="1"/>
</dbReference>
<keyword evidence="2" id="KW-0378">Hydrolase</keyword>
<proteinExistence type="inferred from homology"/>
<evidence type="ECO:0000313" key="4">
    <source>
        <dbReference type="Proteomes" id="UP000275408"/>
    </source>
</evidence>
<dbReference type="SUPFAM" id="SSF52972">
    <property type="entry name" value="ITPase-like"/>
    <property type="match status" value="1"/>
</dbReference>
<dbReference type="Pfam" id="PF02545">
    <property type="entry name" value="Maf"/>
    <property type="match status" value="1"/>
</dbReference>
<protein>
    <recommendedName>
        <fullName evidence="5">Acetylserotonin O-methyltransferase dimerisation domain-containing protein</fullName>
    </recommendedName>
</protein>
<evidence type="ECO:0000256" key="1">
    <source>
        <dbReference type="ARBA" id="ARBA00001968"/>
    </source>
</evidence>
<evidence type="ECO:0008006" key="5">
    <source>
        <dbReference type="Google" id="ProtNLM"/>
    </source>
</evidence>
<dbReference type="NCBIfam" id="TIGR00172">
    <property type="entry name" value="maf"/>
    <property type="match status" value="1"/>
</dbReference>
<accession>A0A3M6TU18</accession>